<accession>A0A0C3Q1S9</accession>
<name>A0A0C3Q1S9_9AGAM</name>
<gene>
    <name evidence="1" type="ORF">M407DRAFT_33746</name>
</gene>
<organism evidence="1 2">
    <name type="scientific">Tulasnella calospora MUT 4182</name>
    <dbReference type="NCBI Taxonomy" id="1051891"/>
    <lineage>
        <taxon>Eukaryota</taxon>
        <taxon>Fungi</taxon>
        <taxon>Dikarya</taxon>
        <taxon>Basidiomycota</taxon>
        <taxon>Agaricomycotina</taxon>
        <taxon>Agaricomycetes</taxon>
        <taxon>Cantharellales</taxon>
        <taxon>Tulasnellaceae</taxon>
        <taxon>Tulasnella</taxon>
    </lineage>
</organism>
<dbReference type="EMBL" id="KN823521">
    <property type="protein sequence ID" value="KIO16601.1"/>
    <property type="molecule type" value="Genomic_DNA"/>
</dbReference>
<evidence type="ECO:0000313" key="1">
    <source>
        <dbReference type="EMBL" id="KIO16601.1"/>
    </source>
</evidence>
<sequence length="270" mass="30860">MNPESGRNHSAITKYNSTDLIRSVRQHAMGVGKQRGDQWMAGYASVSSLDGEALAWYESLDDETQRDWKLLHGALLSRYTNLADNQSVPPTRDTQLLVFTFTGKDKEDCRSFVKTVRLRAYSETIQHGLSNWRILVFFGKALDWHASLSADVQRDWRRLERAILLDFPAQPTVSIAPARIHIEDWYHRIQPSASLLALQSHKDWLMRARECRRMYLEANDKSIPCWLLVETESEIPDNAIATGPGSSGRRIYSARAWLERLGLVAGKSFR</sequence>
<protein>
    <submittedName>
        <fullName evidence="1">Uncharacterized protein</fullName>
    </submittedName>
</protein>
<reference evidence="2" key="2">
    <citation type="submission" date="2015-01" db="EMBL/GenBank/DDBJ databases">
        <title>Evolutionary Origins and Diversification of the Mycorrhizal Mutualists.</title>
        <authorList>
            <consortium name="DOE Joint Genome Institute"/>
            <consortium name="Mycorrhizal Genomics Consortium"/>
            <person name="Kohler A."/>
            <person name="Kuo A."/>
            <person name="Nagy L.G."/>
            <person name="Floudas D."/>
            <person name="Copeland A."/>
            <person name="Barry K.W."/>
            <person name="Cichocki N."/>
            <person name="Veneault-Fourrey C."/>
            <person name="LaButti K."/>
            <person name="Lindquist E.A."/>
            <person name="Lipzen A."/>
            <person name="Lundell T."/>
            <person name="Morin E."/>
            <person name="Murat C."/>
            <person name="Riley R."/>
            <person name="Ohm R."/>
            <person name="Sun H."/>
            <person name="Tunlid A."/>
            <person name="Henrissat B."/>
            <person name="Grigoriev I.V."/>
            <person name="Hibbett D.S."/>
            <person name="Martin F."/>
        </authorList>
    </citation>
    <scope>NUCLEOTIDE SEQUENCE [LARGE SCALE GENOMIC DNA]</scope>
    <source>
        <strain evidence="2">MUT 4182</strain>
    </source>
</reference>
<dbReference type="HOGENOM" id="CLU_058678_0_0_1"/>
<evidence type="ECO:0000313" key="2">
    <source>
        <dbReference type="Proteomes" id="UP000054248"/>
    </source>
</evidence>
<reference evidence="1 2" key="1">
    <citation type="submission" date="2014-04" db="EMBL/GenBank/DDBJ databases">
        <authorList>
            <consortium name="DOE Joint Genome Institute"/>
            <person name="Kuo A."/>
            <person name="Girlanda M."/>
            <person name="Perotto S."/>
            <person name="Kohler A."/>
            <person name="Nagy L.G."/>
            <person name="Floudas D."/>
            <person name="Copeland A."/>
            <person name="Barry K.W."/>
            <person name="Cichocki N."/>
            <person name="Veneault-Fourrey C."/>
            <person name="LaButti K."/>
            <person name="Lindquist E.A."/>
            <person name="Lipzen A."/>
            <person name="Lundell T."/>
            <person name="Morin E."/>
            <person name="Murat C."/>
            <person name="Sun H."/>
            <person name="Tunlid A."/>
            <person name="Henrissat B."/>
            <person name="Grigoriev I.V."/>
            <person name="Hibbett D.S."/>
            <person name="Martin F."/>
            <person name="Nordberg H.P."/>
            <person name="Cantor M.N."/>
            <person name="Hua S.X."/>
        </authorList>
    </citation>
    <scope>NUCLEOTIDE SEQUENCE [LARGE SCALE GENOMIC DNA]</scope>
    <source>
        <strain evidence="1 2">MUT 4182</strain>
    </source>
</reference>
<dbReference type="AlphaFoldDB" id="A0A0C3Q1S9"/>
<proteinExistence type="predicted"/>
<keyword evidence="2" id="KW-1185">Reference proteome</keyword>
<dbReference type="Proteomes" id="UP000054248">
    <property type="component" value="Unassembled WGS sequence"/>
</dbReference>
<dbReference type="OrthoDB" id="2142040at2759"/>